<evidence type="ECO:0000256" key="1">
    <source>
        <dbReference type="SAM" id="MobiDB-lite"/>
    </source>
</evidence>
<accession>A0ABR3PTL0</accession>
<dbReference type="GeneID" id="95988487"/>
<feature type="region of interest" description="Disordered" evidence="1">
    <location>
        <begin position="157"/>
        <end position="259"/>
    </location>
</feature>
<feature type="compositionally biased region" description="Low complexity" evidence="1">
    <location>
        <begin position="200"/>
        <end position="212"/>
    </location>
</feature>
<organism evidence="2 3">
    <name type="scientific">Vanrija albida</name>
    <dbReference type="NCBI Taxonomy" id="181172"/>
    <lineage>
        <taxon>Eukaryota</taxon>
        <taxon>Fungi</taxon>
        <taxon>Dikarya</taxon>
        <taxon>Basidiomycota</taxon>
        <taxon>Agaricomycotina</taxon>
        <taxon>Tremellomycetes</taxon>
        <taxon>Trichosporonales</taxon>
        <taxon>Trichosporonaceae</taxon>
        <taxon>Vanrija</taxon>
    </lineage>
</organism>
<gene>
    <name evidence="2" type="ORF">Q8F55_007444</name>
</gene>
<feature type="region of interest" description="Disordered" evidence="1">
    <location>
        <begin position="295"/>
        <end position="414"/>
    </location>
</feature>
<dbReference type="Proteomes" id="UP001565368">
    <property type="component" value="Unassembled WGS sequence"/>
</dbReference>
<dbReference type="EMBL" id="JBBXJM010000006">
    <property type="protein sequence ID" value="KAL1405771.1"/>
    <property type="molecule type" value="Genomic_DNA"/>
</dbReference>
<feature type="compositionally biased region" description="Basic and acidic residues" evidence="1">
    <location>
        <begin position="158"/>
        <end position="181"/>
    </location>
</feature>
<feature type="compositionally biased region" description="Acidic residues" evidence="1">
    <location>
        <begin position="182"/>
        <end position="191"/>
    </location>
</feature>
<comment type="caution">
    <text evidence="2">The sequence shown here is derived from an EMBL/GenBank/DDBJ whole genome shotgun (WGS) entry which is preliminary data.</text>
</comment>
<feature type="compositionally biased region" description="Basic and acidic residues" evidence="1">
    <location>
        <begin position="222"/>
        <end position="231"/>
    </location>
</feature>
<evidence type="ECO:0000313" key="3">
    <source>
        <dbReference type="Proteomes" id="UP001565368"/>
    </source>
</evidence>
<reference evidence="2 3" key="1">
    <citation type="submission" date="2023-08" db="EMBL/GenBank/DDBJ databases">
        <title>Annotated Genome Sequence of Vanrija albida AlHP1.</title>
        <authorList>
            <person name="Herzog R."/>
        </authorList>
    </citation>
    <scope>NUCLEOTIDE SEQUENCE [LARGE SCALE GENOMIC DNA]</scope>
    <source>
        <strain evidence="2 3">AlHP1</strain>
    </source>
</reference>
<name>A0ABR3PTL0_9TREE</name>
<protein>
    <submittedName>
        <fullName evidence="2">Uncharacterized protein</fullName>
    </submittedName>
</protein>
<evidence type="ECO:0000313" key="2">
    <source>
        <dbReference type="EMBL" id="KAL1405771.1"/>
    </source>
</evidence>
<dbReference type="RefSeq" id="XP_069205715.1">
    <property type="nucleotide sequence ID" value="XM_069355874.1"/>
</dbReference>
<feature type="compositionally biased region" description="Basic and acidic residues" evidence="1">
    <location>
        <begin position="295"/>
        <end position="406"/>
    </location>
</feature>
<keyword evidence="3" id="KW-1185">Reference proteome</keyword>
<sequence>MEPQPAGASSSSGDTADPSAYLFRDLPRSTALSAKQMADIGFGSPEHKGCSTQPSGDKFPAPSHLICPECRERKSKNETFDGCWIKALKVAETGGYFHVVLCVPCAKSKGRSCSASTRSTGVYLALLGKNRAVWVDKDTKKVLGDTNSDVLTRLRARSTFDEHDKPDEADQHDEPSQHDDPGQLDEPDQGDELSPPPPSVVDEPSSSPAAAETVDENNQNAQHDRDHDRDPNPNGPAPMNPTTNAPVPTSDNVNPKSITERLLSDIKQLCDNRDVAYEKAKTDWAAERQHLTQELATERQRFTEELDAERQRSTEELDAERQRSTDELAAERQRFTEELDAERQRFTQELDAERQRSTEERAAEHQRVTKELDAQRQRVTKELAAARDDHAKETSNWNTERHEFAAKEAAWSTKKRKLLDENKAATEGWKKAAEAWEKKKNDMLVEYNAIRASHDKLKRNVEGLKASGVKRKADVMDHLKEVERKIRDVREAMGEPRPRTQ</sequence>
<proteinExistence type="predicted"/>
<feature type="region of interest" description="Disordered" evidence="1">
    <location>
        <begin position="1"/>
        <end position="20"/>
    </location>
</feature>
<feature type="compositionally biased region" description="Polar residues" evidence="1">
    <location>
        <begin position="240"/>
        <end position="257"/>
    </location>
</feature>